<evidence type="ECO:0000256" key="1">
    <source>
        <dbReference type="SAM" id="Phobius"/>
    </source>
</evidence>
<feature type="transmembrane region" description="Helical" evidence="1">
    <location>
        <begin position="109"/>
        <end position="130"/>
    </location>
</feature>
<dbReference type="Proteomes" id="UP001067235">
    <property type="component" value="Unassembled WGS sequence"/>
</dbReference>
<organism evidence="2 3">
    <name type="scientific">Gordonia rubripertincta</name>
    <name type="common">Rhodococcus corallinus</name>
    <dbReference type="NCBI Taxonomy" id="36822"/>
    <lineage>
        <taxon>Bacteria</taxon>
        <taxon>Bacillati</taxon>
        <taxon>Actinomycetota</taxon>
        <taxon>Actinomycetes</taxon>
        <taxon>Mycobacteriales</taxon>
        <taxon>Gordoniaceae</taxon>
        <taxon>Gordonia</taxon>
    </lineage>
</organism>
<reference evidence="2" key="1">
    <citation type="submission" date="2022-12" db="EMBL/GenBank/DDBJ databases">
        <authorList>
            <person name="Krivoruchko A.V."/>
            <person name="Elkin A."/>
        </authorList>
    </citation>
    <scope>NUCLEOTIDE SEQUENCE</scope>
    <source>
        <strain evidence="2">IEGM 1388</strain>
    </source>
</reference>
<feature type="transmembrane region" description="Helical" evidence="1">
    <location>
        <begin position="142"/>
        <end position="160"/>
    </location>
</feature>
<protein>
    <submittedName>
        <fullName evidence="2">DUF2254 domain-containing protein</fullName>
    </submittedName>
</protein>
<feature type="transmembrane region" description="Helical" evidence="1">
    <location>
        <begin position="60"/>
        <end position="88"/>
    </location>
</feature>
<evidence type="ECO:0000313" key="2">
    <source>
        <dbReference type="EMBL" id="MCZ4552512.1"/>
    </source>
</evidence>
<feature type="transmembrane region" description="Helical" evidence="1">
    <location>
        <begin position="20"/>
        <end position="40"/>
    </location>
</feature>
<keyword evidence="1" id="KW-0472">Membrane</keyword>
<proteinExistence type="predicted"/>
<dbReference type="InterPro" id="IPR018723">
    <property type="entry name" value="DUF2254_membrane"/>
</dbReference>
<gene>
    <name evidence="2" type="ORF">O4213_21160</name>
</gene>
<accession>A0ABT4MZR9</accession>
<evidence type="ECO:0000313" key="3">
    <source>
        <dbReference type="Proteomes" id="UP001067235"/>
    </source>
</evidence>
<comment type="caution">
    <text evidence="2">The sequence shown here is derived from an EMBL/GenBank/DDBJ whole genome shotgun (WGS) entry which is preliminary data.</text>
</comment>
<keyword evidence="1" id="KW-0812">Transmembrane</keyword>
<dbReference type="RefSeq" id="WP_301573217.1">
    <property type="nucleotide sequence ID" value="NZ_JAPWIE010000006.1"/>
</dbReference>
<name>A0ABT4MZR9_GORRU</name>
<sequence>MKVTGRRGEAWRESVGGVMWVLPVTAMALALLAGAGLSQVDVPESSRYDWIVFQGTSDDARALLIGISATIITVIALILGLTVVALQLSSTQYSPRIVRNFLRDRPNQIVLSVFVATFTYSAAGLYTVGVSEGGRTDAFPRAAVSGAIGLLFLSLIALVYEVHHISHSMQIDEIMRRISRNTATIINSELPVGQIDNVAPSVPPWAATITARHSGYIQTIHPDAAGSLGHTATHIQFLTAVGTHVVHGSPLARVWNDADRENSIGSSAGVVSGCVRIGHERTLQQDVAFGIRQLVDIAAKALSPAINDPYTAVQVIDQLATVLANLATRSLGPVVVRLGADGSVTVPARDFEEYLDLACGQIRRYGAGEPAVAVALVRALTAVAHCLDGEATGRRTAVDRQLTLIVEDARRRTAQPDDLTLVEREAAHLRSLLFD</sequence>
<keyword evidence="3" id="KW-1185">Reference proteome</keyword>
<dbReference type="Pfam" id="PF10011">
    <property type="entry name" value="DUF2254"/>
    <property type="match status" value="1"/>
</dbReference>
<keyword evidence="1" id="KW-1133">Transmembrane helix</keyword>
<dbReference type="EMBL" id="JAPWIE010000006">
    <property type="protein sequence ID" value="MCZ4552512.1"/>
    <property type="molecule type" value="Genomic_DNA"/>
</dbReference>